<dbReference type="SUPFAM" id="SSF53383">
    <property type="entry name" value="PLP-dependent transferases"/>
    <property type="match status" value="1"/>
</dbReference>
<sequence length="470" mass="52744">MEYQTSIPMMNGHTEPNSKQTTIVTKEWSINGSPKALGTINPIRRIVDELNLTPNPEKVMIPLSIGDPTLSGDFKPCKEIIDAVKCSLESGSFNGYSPASGREDARQAIADYCSSYGMTVNSKDIIITSGCSHALDLALAAIAIPGCNILAPRPGFPLYKTLSTLLDFNIRYYDLLPENGWQIDLKHLESQIDDNTAAIIYNNPSNPCGSVFSRKHIIDFLEIAERNRLPVIADEIYEDLVFPGNQFYALASQSSEVPILHCSGLTKKFMVPGWRLGWIAINDRKNRFGNEIRAGLNALSQRIIGSNTIIQGAIPAILKNTPKSFFEENIDYICNNAMMAYRRLKVVPGLIPIKPAGAFYMMVKIEIDRFPDFRNDLHLVESLVSDESVFCLPGNCFEYPGYVRLALALSNEMNYDNESQRNDNRPNDYNRTTVKHFEIFTQDGDRLLVNIHQHHRGKIFEFGLYANFSV</sequence>
<comment type="subunit">
    <text evidence="4 12">Homodimer.</text>
</comment>
<evidence type="ECO:0000256" key="2">
    <source>
        <dbReference type="ARBA" id="ARBA00005203"/>
    </source>
</evidence>
<keyword evidence="9" id="KW-0828">Tyrosine catabolism</keyword>
<keyword evidence="10 12" id="KW-0663">Pyridoxal phosphate</keyword>
<dbReference type="InterPro" id="IPR005957">
    <property type="entry name" value="Tyrosine_aminoTrfase"/>
</dbReference>
<reference evidence="15" key="1">
    <citation type="submission" date="2022-12" db="EMBL/GenBank/DDBJ databases">
        <title>Genome assemblies of Blomia tropicalis.</title>
        <authorList>
            <person name="Cui Y."/>
        </authorList>
    </citation>
    <scope>NUCLEOTIDE SEQUENCE</scope>
    <source>
        <tissue evidence="15">Adult mites</tissue>
    </source>
</reference>
<dbReference type="NCBIfam" id="TIGR01264">
    <property type="entry name" value="tyr_amTase_E"/>
    <property type="match status" value="1"/>
</dbReference>
<evidence type="ECO:0000256" key="4">
    <source>
        <dbReference type="ARBA" id="ARBA00011738"/>
    </source>
</evidence>
<evidence type="ECO:0000313" key="15">
    <source>
        <dbReference type="EMBL" id="KAJ6220950.1"/>
    </source>
</evidence>
<comment type="cofactor">
    <cofactor evidence="1 12 13">
        <name>pyridoxal 5'-phosphate</name>
        <dbReference type="ChEBI" id="CHEBI:597326"/>
    </cofactor>
</comment>
<dbReference type="GO" id="GO:0004838">
    <property type="term" value="F:L-tyrosine-2-oxoglutarate transaminase activity"/>
    <property type="evidence" value="ECO:0007669"/>
    <property type="project" value="UniProtKB-UniRule"/>
</dbReference>
<dbReference type="EMBL" id="JAPWDV010000002">
    <property type="protein sequence ID" value="KAJ6220950.1"/>
    <property type="molecule type" value="Genomic_DNA"/>
</dbReference>
<keyword evidence="16" id="KW-1185">Reference proteome</keyword>
<accession>A0A9Q0M852</accession>
<keyword evidence="7" id="KW-0032">Aminotransferase</keyword>
<dbReference type="GO" id="GO:0006559">
    <property type="term" value="P:L-phenylalanine catabolic process"/>
    <property type="evidence" value="ECO:0007669"/>
    <property type="project" value="UniProtKB-UniRule"/>
</dbReference>
<comment type="catalytic activity">
    <reaction evidence="11 12">
        <text>L-tyrosine + 2-oxoglutarate = 3-(4-hydroxyphenyl)pyruvate + L-glutamate</text>
        <dbReference type="Rhea" id="RHEA:15093"/>
        <dbReference type="ChEBI" id="CHEBI:16810"/>
        <dbReference type="ChEBI" id="CHEBI:29985"/>
        <dbReference type="ChEBI" id="CHEBI:36242"/>
        <dbReference type="ChEBI" id="CHEBI:58315"/>
        <dbReference type="EC" id="2.6.1.5"/>
    </reaction>
</comment>
<evidence type="ECO:0000256" key="3">
    <source>
        <dbReference type="ARBA" id="ARBA00007441"/>
    </source>
</evidence>
<comment type="caution">
    <text evidence="15">The sequence shown here is derived from an EMBL/GenBank/DDBJ whole genome shotgun (WGS) entry which is preliminary data.</text>
</comment>
<evidence type="ECO:0000256" key="7">
    <source>
        <dbReference type="ARBA" id="ARBA00022576"/>
    </source>
</evidence>
<dbReference type="Gene3D" id="3.90.1150.10">
    <property type="entry name" value="Aspartate Aminotransferase, domain 1"/>
    <property type="match status" value="1"/>
</dbReference>
<evidence type="ECO:0000313" key="16">
    <source>
        <dbReference type="Proteomes" id="UP001142055"/>
    </source>
</evidence>
<dbReference type="InterPro" id="IPR015424">
    <property type="entry name" value="PyrdxlP-dep_Trfase"/>
</dbReference>
<evidence type="ECO:0000256" key="6">
    <source>
        <dbReference type="ARBA" id="ARBA00015959"/>
    </source>
</evidence>
<comment type="similarity">
    <text evidence="3 12">Belongs to the class-I pyridoxal-phosphate-dependent aminotransferase family.</text>
</comment>
<dbReference type="PANTHER" id="PTHR45744:SF2">
    <property type="entry name" value="TYROSINE AMINOTRANSFERASE"/>
    <property type="match status" value="1"/>
</dbReference>
<name>A0A9Q0M852_BLOTA</name>
<dbReference type="Pfam" id="PF00155">
    <property type="entry name" value="Aminotran_1_2"/>
    <property type="match status" value="1"/>
</dbReference>
<dbReference type="PANTHER" id="PTHR45744">
    <property type="entry name" value="TYROSINE AMINOTRANSFERASE"/>
    <property type="match status" value="1"/>
</dbReference>
<evidence type="ECO:0000256" key="8">
    <source>
        <dbReference type="ARBA" id="ARBA00022679"/>
    </source>
</evidence>
<organism evidence="15 16">
    <name type="scientific">Blomia tropicalis</name>
    <name type="common">Mite</name>
    <dbReference type="NCBI Taxonomy" id="40697"/>
    <lineage>
        <taxon>Eukaryota</taxon>
        <taxon>Metazoa</taxon>
        <taxon>Ecdysozoa</taxon>
        <taxon>Arthropoda</taxon>
        <taxon>Chelicerata</taxon>
        <taxon>Arachnida</taxon>
        <taxon>Acari</taxon>
        <taxon>Acariformes</taxon>
        <taxon>Sarcoptiformes</taxon>
        <taxon>Astigmata</taxon>
        <taxon>Glycyphagoidea</taxon>
        <taxon>Echimyopodidae</taxon>
        <taxon>Blomia</taxon>
    </lineage>
</organism>
<proteinExistence type="inferred from homology"/>
<evidence type="ECO:0000256" key="12">
    <source>
        <dbReference type="PIRNR" id="PIRNR000517"/>
    </source>
</evidence>
<dbReference type="Gene3D" id="3.40.640.10">
    <property type="entry name" value="Type I PLP-dependent aspartate aminotransferase-like (Major domain)"/>
    <property type="match status" value="1"/>
</dbReference>
<dbReference type="GO" id="GO:0006572">
    <property type="term" value="P:L-tyrosine catabolic process"/>
    <property type="evidence" value="ECO:0007669"/>
    <property type="project" value="UniProtKB-KW"/>
</dbReference>
<evidence type="ECO:0000256" key="11">
    <source>
        <dbReference type="ARBA" id="ARBA00047798"/>
    </source>
</evidence>
<dbReference type="CDD" id="cd00609">
    <property type="entry name" value="AAT_like"/>
    <property type="match status" value="1"/>
</dbReference>
<dbReference type="InterPro" id="IPR015421">
    <property type="entry name" value="PyrdxlP-dep_Trfase_major"/>
</dbReference>
<evidence type="ECO:0000256" key="10">
    <source>
        <dbReference type="ARBA" id="ARBA00022898"/>
    </source>
</evidence>
<protein>
    <recommendedName>
        <fullName evidence="6 12">Tyrosine aminotransferase</fullName>
        <shortName evidence="12">TAT</shortName>
        <ecNumber evidence="5 12">2.6.1.5</ecNumber>
    </recommendedName>
</protein>
<evidence type="ECO:0000256" key="13">
    <source>
        <dbReference type="PIRSR" id="PIRSR000517-1"/>
    </source>
</evidence>
<feature type="modified residue" description="N6-(pyridoxal phosphate)lysine" evidence="13">
    <location>
        <position position="267"/>
    </location>
</feature>
<dbReference type="AlphaFoldDB" id="A0A9Q0M852"/>
<dbReference type="InterPro" id="IPR004839">
    <property type="entry name" value="Aminotransferase_I/II_large"/>
</dbReference>
<keyword evidence="8" id="KW-0808">Transferase</keyword>
<dbReference type="PIRSF" id="PIRSF000517">
    <property type="entry name" value="Tyr_transaminase"/>
    <property type="match status" value="1"/>
</dbReference>
<evidence type="ECO:0000256" key="5">
    <source>
        <dbReference type="ARBA" id="ARBA00012749"/>
    </source>
</evidence>
<dbReference type="InterPro" id="IPR005958">
    <property type="entry name" value="TyrNic_aminoTrfase"/>
</dbReference>
<evidence type="ECO:0000256" key="9">
    <source>
        <dbReference type="ARBA" id="ARBA00022878"/>
    </source>
</evidence>
<dbReference type="NCBIfam" id="TIGR01265">
    <property type="entry name" value="tyr_nico_aTase"/>
    <property type="match status" value="1"/>
</dbReference>
<dbReference type="EC" id="2.6.1.5" evidence="5 12"/>
<gene>
    <name evidence="15" type="ORF">RDWZM_006762</name>
</gene>
<evidence type="ECO:0000259" key="14">
    <source>
        <dbReference type="Pfam" id="PF00155"/>
    </source>
</evidence>
<evidence type="ECO:0000256" key="1">
    <source>
        <dbReference type="ARBA" id="ARBA00001933"/>
    </source>
</evidence>
<dbReference type="InterPro" id="IPR015422">
    <property type="entry name" value="PyrdxlP-dep_Trfase_small"/>
</dbReference>
<comment type="function">
    <text evidence="12">Transaminase involved in tyrosine breakdown. Converts tyrosine to p-hydroxyphenylpyruvate.</text>
</comment>
<dbReference type="OMA" id="CALDLCI"/>
<dbReference type="Proteomes" id="UP001142055">
    <property type="component" value="Chromosome 2"/>
</dbReference>
<feature type="domain" description="Aminotransferase class I/classII large" evidence="14">
    <location>
        <begin position="60"/>
        <end position="413"/>
    </location>
</feature>
<comment type="pathway">
    <text evidence="2 12">Amino-acid degradation; L-phenylalanine degradation; acetoacetate and fumarate from L-phenylalanine: step 2/6.</text>
</comment>
<dbReference type="GO" id="GO:0030170">
    <property type="term" value="F:pyridoxal phosphate binding"/>
    <property type="evidence" value="ECO:0007669"/>
    <property type="project" value="InterPro"/>
</dbReference>